<dbReference type="GO" id="GO:0004519">
    <property type="term" value="F:endonuclease activity"/>
    <property type="evidence" value="ECO:0007669"/>
    <property type="project" value="UniProtKB-KW"/>
</dbReference>
<proteinExistence type="predicted"/>
<gene>
    <name evidence="8" type="ORF">AVEN_9534_1</name>
</gene>
<keyword evidence="1" id="KW-0808">Transferase</keyword>
<comment type="caution">
    <text evidence="8">The sequence shown here is derived from an EMBL/GenBank/DDBJ whole genome shotgun (WGS) entry which is preliminary data.</text>
</comment>
<reference evidence="8 9" key="1">
    <citation type="journal article" date="2019" name="Sci. Rep.">
        <title>Orb-weaving spider Araneus ventricosus genome elucidates the spidroin gene catalogue.</title>
        <authorList>
            <person name="Kono N."/>
            <person name="Nakamura H."/>
            <person name="Ohtoshi R."/>
            <person name="Moran D.A.P."/>
            <person name="Shinohara A."/>
            <person name="Yoshida Y."/>
            <person name="Fujiwara M."/>
            <person name="Mori M."/>
            <person name="Tomita M."/>
            <person name="Arakawa K."/>
        </authorList>
    </citation>
    <scope>NUCLEOTIDE SEQUENCE [LARGE SCALE GENOMIC DNA]</scope>
</reference>
<keyword evidence="6" id="KW-0695">RNA-directed DNA polymerase</keyword>
<evidence type="ECO:0000256" key="6">
    <source>
        <dbReference type="ARBA" id="ARBA00022918"/>
    </source>
</evidence>
<accession>A0A4Y2PUR9</accession>
<dbReference type="GO" id="GO:0016787">
    <property type="term" value="F:hydrolase activity"/>
    <property type="evidence" value="ECO:0007669"/>
    <property type="project" value="UniProtKB-KW"/>
</dbReference>
<protein>
    <recommendedName>
        <fullName evidence="7">Reverse transcriptase RNase H-like domain-containing protein</fullName>
    </recommendedName>
</protein>
<evidence type="ECO:0000256" key="1">
    <source>
        <dbReference type="ARBA" id="ARBA00022679"/>
    </source>
</evidence>
<keyword evidence="5" id="KW-0378">Hydrolase</keyword>
<sequence length="159" mass="18456">MPDGREASIADASRTLTSRERDYSQLYKEALSIIASVRKFNYFLYGHTFTLVTDHQPLLGLFIKLKFTPDIFSPRMLRWSQMMNAYDFTIIHPPGKKTHNADALSRFPLETLETDIFSSPEVLFLAILNKLIRKKIVNLSNQAHTDVTLEYLKFLQLMR</sequence>
<dbReference type="EMBL" id="BGPR01012167">
    <property type="protein sequence ID" value="GBN54882.1"/>
    <property type="molecule type" value="Genomic_DNA"/>
</dbReference>
<evidence type="ECO:0000256" key="3">
    <source>
        <dbReference type="ARBA" id="ARBA00022722"/>
    </source>
</evidence>
<name>A0A4Y2PUR9_ARAVE</name>
<dbReference type="CDD" id="cd09274">
    <property type="entry name" value="RNase_HI_RT_Ty3"/>
    <property type="match status" value="1"/>
</dbReference>
<dbReference type="OrthoDB" id="10058156at2759"/>
<organism evidence="8 9">
    <name type="scientific">Araneus ventricosus</name>
    <name type="common">Orbweaver spider</name>
    <name type="synonym">Epeira ventricosa</name>
    <dbReference type="NCBI Taxonomy" id="182803"/>
    <lineage>
        <taxon>Eukaryota</taxon>
        <taxon>Metazoa</taxon>
        <taxon>Ecdysozoa</taxon>
        <taxon>Arthropoda</taxon>
        <taxon>Chelicerata</taxon>
        <taxon>Arachnida</taxon>
        <taxon>Araneae</taxon>
        <taxon>Araneomorphae</taxon>
        <taxon>Entelegynae</taxon>
        <taxon>Araneoidea</taxon>
        <taxon>Araneidae</taxon>
        <taxon>Araneus</taxon>
    </lineage>
</organism>
<evidence type="ECO:0000256" key="4">
    <source>
        <dbReference type="ARBA" id="ARBA00022759"/>
    </source>
</evidence>
<feature type="domain" description="Reverse transcriptase RNase H-like" evidence="7">
    <location>
        <begin position="3"/>
        <end position="86"/>
    </location>
</feature>
<evidence type="ECO:0000259" key="7">
    <source>
        <dbReference type="Pfam" id="PF17917"/>
    </source>
</evidence>
<keyword evidence="9" id="KW-1185">Reference proteome</keyword>
<dbReference type="PANTHER" id="PTHR37984">
    <property type="entry name" value="PROTEIN CBG26694"/>
    <property type="match status" value="1"/>
</dbReference>
<keyword evidence="3" id="KW-0540">Nuclease</keyword>
<keyword evidence="2" id="KW-0548">Nucleotidyltransferase</keyword>
<dbReference type="InterPro" id="IPR041373">
    <property type="entry name" value="RT_RNaseH"/>
</dbReference>
<dbReference type="SUPFAM" id="SSF56672">
    <property type="entry name" value="DNA/RNA polymerases"/>
    <property type="match status" value="1"/>
</dbReference>
<keyword evidence="4" id="KW-0255">Endonuclease</keyword>
<dbReference type="AlphaFoldDB" id="A0A4Y2PUR9"/>
<dbReference type="Pfam" id="PF17917">
    <property type="entry name" value="RT_RNaseH"/>
    <property type="match status" value="1"/>
</dbReference>
<dbReference type="InterPro" id="IPR043502">
    <property type="entry name" value="DNA/RNA_pol_sf"/>
</dbReference>
<evidence type="ECO:0000313" key="8">
    <source>
        <dbReference type="EMBL" id="GBN54882.1"/>
    </source>
</evidence>
<dbReference type="Proteomes" id="UP000499080">
    <property type="component" value="Unassembled WGS sequence"/>
</dbReference>
<dbReference type="GO" id="GO:0003964">
    <property type="term" value="F:RNA-directed DNA polymerase activity"/>
    <property type="evidence" value="ECO:0007669"/>
    <property type="project" value="UniProtKB-KW"/>
</dbReference>
<evidence type="ECO:0000256" key="5">
    <source>
        <dbReference type="ARBA" id="ARBA00022801"/>
    </source>
</evidence>
<dbReference type="PANTHER" id="PTHR37984:SF12">
    <property type="entry name" value="RIBONUCLEASE H"/>
    <property type="match status" value="1"/>
</dbReference>
<dbReference type="InterPro" id="IPR050951">
    <property type="entry name" value="Retrovirus_Pol_polyprotein"/>
</dbReference>
<evidence type="ECO:0000256" key="2">
    <source>
        <dbReference type="ARBA" id="ARBA00022695"/>
    </source>
</evidence>
<evidence type="ECO:0000313" key="9">
    <source>
        <dbReference type="Proteomes" id="UP000499080"/>
    </source>
</evidence>